<evidence type="ECO:0000256" key="13">
    <source>
        <dbReference type="ARBA" id="ARBA00023034"/>
    </source>
</evidence>
<dbReference type="FunFam" id="1.25.10.10:FF:000001">
    <property type="entry name" value="CLIP-associating protein 1 isoform 2"/>
    <property type="match status" value="1"/>
</dbReference>
<evidence type="ECO:0000313" key="23">
    <source>
        <dbReference type="Ensembl" id="ENSMICP00000017407.2"/>
    </source>
</evidence>
<feature type="compositionally biased region" description="Low complexity" evidence="21">
    <location>
        <begin position="269"/>
        <end position="278"/>
    </location>
</feature>
<dbReference type="Gene3D" id="1.25.10.10">
    <property type="entry name" value="Leucine-rich Repeat Variant"/>
    <property type="match status" value="4"/>
</dbReference>
<feature type="domain" description="TOG" evidence="22">
    <location>
        <begin position="851"/>
        <end position="1088"/>
    </location>
</feature>
<evidence type="ECO:0000256" key="11">
    <source>
        <dbReference type="ARBA" id="ARBA00022776"/>
    </source>
</evidence>
<dbReference type="Pfam" id="PF21040">
    <property type="entry name" value="CEP104-like_TOG"/>
    <property type="match status" value="1"/>
</dbReference>
<feature type="region of interest" description="Disordered" evidence="21">
    <location>
        <begin position="1081"/>
        <end position="1121"/>
    </location>
</feature>
<dbReference type="GO" id="GO:0051497">
    <property type="term" value="P:negative regulation of stress fiber assembly"/>
    <property type="evidence" value="ECO:0007669"/>
    <property type="project" value="UniProtKB-ARBA"/>
</dbReference>
<dbReference type="EMBL" id="ABDC03011425">
    <property type="status" value="NOT_ANNOTATED_CDS"/>
    <property type="molecule type" value="Genomic_DNA"/>
</dbReference>
<keyword evidence="11" id="KW-0498">Mitosis</keyword>
<proteinExistence type="inferred from homology"/>
<dbReference type="FunFam" id="1.25.10.10:FF:000031">
    <property type="entry name" value="CLIP-associating protein 1 isoform 2"/>
    <property type="match status" value="1"/>
</dbReference>
<keyword evidence="10" id="KW-0677">Repeat</keyword>
<dbReference type="InterPro" id="IPR021133">
    <property type="entry name" value="HEAT_type_2"/>
</dbReference>
<feature type="compositionally biased region" description="Low complexity" evidence="21">
    <location>
        <begin position="236"/>
        <end position="253"/>
    </location>
</feature>
<organism evidence="23 24">
    <name type="scientific">Microcebus murinus</name>
    <name type="common">Gray mouse lemur</name>
    <name type="synonym">Lemur murinus</name>
    <dbReference type="NCBI Taxonomy" id="30608"/>
    <lineage>
        <taxon>Eukaryota</taxon>
        <taxon>Metazoa</taxon>
        <taxon>Chordata</taxon>
        <taxon>Craniata</taxon>
        <taxon>Vertebrata</taxon>
        <taxon>Euteleostomi</taxon>
        <taxon>Mammalia</taxon>
        <taxon>Eutheria</taxon>
        <taxon>Euarchontoglires</taxon>
        <taxon>Primates</taxon>
        <taxon>Strepsirrhini</taxon>
        <taxon>Lemuriformes</taxon>
        <taxon>Cheirogaleidae</taxon>
        <taxon>Microcebus</taxon>
    </lineage>
</organism>
<evidence type="ECO:0000256" key="17">
    <source>
        <dbReference type="ARBA" id="ARBA00055763"/>
    </source>
</evidence>
<feature type="compositionally biased region" description="Polar residues" evidence="21">
    <location>
        <begin position="1083"/>
        <end position="1098"/>
    </location>
</feature>
<feature type="compositionally biased region" description="Low complexity" evidence="21">
    <location>
        <begin position="559"/>
        <end position="579"/>
    </location>
</feature>
<dbReference type="GO" id="GO:0072686">
    <property type="term" value="C:mitotic spindle"/>
    <property type="evidence" value="ECO:0007669"/>
    <property type="project" value="TreeGrafter"/>
</dbReference>
<evidence type="ECO:0000259" key="22">
    <source>
        <dbReference type="SMART" id="SM01349"/>
    </source>
</evidence>
<dbReference type="FunFam" id="1.25.10.10:FF:000006">
    <property type="entry name" value="CLIP-associating protein 1 isoform 2"/>
    <property type="match status" value="1"/>
</dbReference>
<dbReference type="GO" id="GO:0002162">
    <property type="term" value="F:dystroglycan binding"/>
    <property type="evidence" value="ECO:0007669"/>
    <property type="project" value="UniProtKB-ARBA"/>
</dbReference>
<keyword evidence="7" id="KW-0963">Cytoplasm</keyword>
<comment type="function">
    <text evidence="17">Microtubule plus-end tracking protein that promotes the stabilization of dynamic microtubules. Involved in the nucleation of noncentrosomal microtubules originating from the trans-Golgi network (TGN). Required for the polarization of the cytoplasmic microtubule arrays in migrating cells towards the leading edge of the cell. May act at the cell cortex to enhance the frequency of rescue of depolymerizing microtubules by attaching their plus-ends to cortical platforms composed of ERC1 and PHLDB2. This cortical microtubule stabilizing activity is regulated at least in part by phosphatidylinositol 3-kinase signaling. Also performs a similar stabilizing function at the kinetochore which is essential for the bipolar alignment of chromosomes on the mitotic spindle.</text>
</comment>
<keyword evidence="12" id="KW-0995">Kinetochore</keyword>
<dbReference type="GO" id="GO:0071711">
    <property type="term" value="P:basement membrane organization"/>
    <property type="evidence" value="ECO:0007669"/>
    <property type="project" value="UniProtKB-ARBA"/>
</dbReference>
<dbReference type="Pfam" id="PF12348">
    <property type="entry name" value="CLASP_N"/>
    <property type="match status" value="1"/>
</dbReference>
<evidence type="ECO:0000256" key="9">
    <source>
        <dbReference type="ARBA" id="ARBA00022701"/>
    </source>
</evidence>
<dbReference type="GO" id="GO:0031023">
    <property type="term" value="P:microtubule organizing center organization"/>
    <property type="evidence" value="ECO:0007669"/>
    <property type="project" value="UniProtKB-ARBA"/>
</dbReference>
<dbReference type="GO" id="GO:0005876">
    <property type="term" value="C:spindle microtubule"/>
    <property type="evidence" value="ECO:0007669"/>
    <property type="project" value="TreeGrafter"/>
</dbReference>
<dbReference type="GO" id="GO:0000776">
    <property type="term" value="C:kinetochore"/>
    <property type="evidence" value="ECO:0007669"/>
    <property type="project" value="UniProtKB-KW"/>
</dbReference>
<dbReference type="Pfam" id="PF21041">
    <property type="entry name" value="XMAP215_CLASP_TOG"/>
    <property type="match status" value="1"/>
</dbReference>
<reference evidence="23" key="3">
    <citation type="submission" date="2025-09" db="UniProtKB">
        <authorList>
            <consortium name="Ensembl"/>
        </authorList>
    </citation>
    <scope>IDENTIFICATION</scope>
</reference>
<dbReference type="InterPro" id="IPR016024">
    <property type="entry name" value="ARM-type_fold"/>
</dbReference>
<dbReference type="GO" id="GO:0045180">
    <property type="term" value="C:basal cortex"/>
    <property type="evidence" value="ECO:0007669"/>
    <property type="project" value="TreeGrafter"/>
</dbReference>
<evidence type="ECO:0000256" key="15">
    <source>
        <dbReference type="ARBA" id="ARBA00023306"/>
    </source>
</evidence>
<dbReference type="GO" id="GO:0030010">
    <property type="term" value="P:establishment of cell polarity"/>
    <property type="evidence" value="ECO:0007669"/>
    <property type="project" value="UniProtKB-ARBA"/>
</dbReference>
<evidence type="ECO:0000256" key="19">
    <source>
        <dbReference type="ARBA" id="ARBA00083433"/>
    </source>
</evidence>
<keyword evidence="8" id="KW-0132">Cell division</keyword>
<feature type="region of interest" description="Disordered" evidence="21">
    <location>
        <begin position="1506"/>
        <end position="1527"/>
    </location>
</feature>
<dbReference type="Ensembl" id="ENSMICT00000051659.2">
    <property type="protein sequence ID" value="ENSMICP00000017407.2"/>
    <property type="gene ID" value="ENSMICG00000007186.3"/>
</dbReference>
<reference evidence="23" key="2">
    <citation type="submission" date="2025-08" db="UniProtKB">
        <authorList>
            <consortium name="Ensembl"/>
        </authorList>
    </citation>
    <scope>IDENTIFICATION</scope>
</reference>
<dbReference type="InterPro" id="IPR011989">
    <property type="entry name" value="ARM-like"/>
</dbReference>
<evidence type="ECO:0000256" key="21">
    <source>
        <dbReference type="SAM" id="MobiDB-lite"/>
    </source>
</evidence>
<dbReference type="InterPro" id="IPR034085">
    <property type="entry name" value="TOG"/>
</dbReference>
<feature type="region of interest" description="Disordered" evidence="21">
    <location>
        <begin position="1136"/>
        <end position="1159"/>
    </location>
</feature>
<keyword evidence="16" id="KW-0137">Centromere</keyword>
<dbReference type="PANTHER" id="PTHR21567:SF28">
    <property type="entry name" value="CLIP-ASSOCIATING PROTEIN 1"/>
    <property type="match status" value="1"/>
</dbReference>
<feature type="compositionally biased region" description="Basic and acidic residues" evidence="21">
    <location>
        <begin position="1204"/>
        <end position="1217"/>
    </location>
</feature>
<feature type="compositionally biased region" description="Polar residues" evidence="21">
    <location>
        <begin position="1243"/>
        <end position="1253"/>
    </location>
</feature>
<feature type="region of interest" description="Disordered" evidence="21">
    <location>
        <begin position="1204"/>
        <end position="1270"/>
    </location>
</feature>
<dbReference type="GO" id="GO:0090307">
    <property type="term" value="P:mitotic spindle assembly"/>
    <property type="evidence" value="ECO:0007669"/>
    <property type="project" value="TreeGrafter"/>
</dbReference>
<feature type="compositionally biased region" description="Gly residues" evidence="21">
    <location>
        <begin position="690"/>
        <end position="699"/>
    </location>
</feature>
<dbReference type="GO" id="GO:0006903">
    <property type="term" value="P:vesicle targeting"/>
    <property type="evidence" value="ECO:0007669"/>
    <property type="project" value="UniProtKB-ARBA"/>
</dbReference>
<keyword evidence="9" id="KW-0493">Microtubule</keyword>
<dbReference type="InterPro" id="IPR048491">
    <property type="entry name" value="XMAP215_CLASP_TOG"/>
</dbReference>
<feature type="compositionally biased region" description="Low complexity" evidence="21">
    <location>
        <begin position="1107"/>
        <end position="1116"/>
    </location>
</feature>
<evidence type="ECO:0000256" key="20">
    <source>
        <dbReference type="PROSITE-ProRule" id="PRU00103"/>
    </source>
</evidence>
<dbReference type="GeneTree" id="ENSGT00940000154817"/>
<evidence type="ECO:0000256" key="1">
    <source>
        <dbReference type="ARBA" id="ARBA00004186"/>
    </source>
</evidence>
<evidence type="ECO:0000256" key="5">
    <source>
        <dbReference type="ARBA" id="ARBA00009549"/>
    </source>
</evidence>
<dbReference type="Pfam" id="PF23271">
    <property type="entry name" value="HEAT_GCN1"/>
    <property type="match status" value="1"/>
</dbReference>
<keyword evidence="6" id="KW-0158">Chromosome</keyword>
<dbReference type="GO" id="GO:0010634">
    <property type="term" value="P:positive regulation of epithelial cell migration"/>
    <property type="evidence" value="ECO:0007669"/>
    <property type="project" value="UniProtKB-ARBA"/>
</dbReference>
<evidence type="ECO:0000256" key="12">
    <source>
        <dbReference type="ARBA" id="ARBA00022838"/>
    </source>
</evidence>
<dbReference type="GO" id="GO:0005881">
    <property type="term" value="C:cytoplasmic microtubule"/>
    <property type="evidence" value="ECO:0007669"/>
    <property type="project" value="TreeGrafter"/>
</dbReference>
<evidence type="ECO:0000256" key="3">
    <source>
        <dbReference type="ARBA" id="ARBA00004601"/>
    </source>
</evidence>
<keyword evidence="14" id="KW-0206">Cytoskeleton</keyword>
<dbReference type="GO" id="GO:0034453">
    <property type="term" value="P:microtubule anchoring"/>
    <property type="evidence" value="ECO:0007669"/>
    <property type="project" value="UniProtKB-ARBA"/>
</dbReference>
<dbReference type="GO" id="GO:0043515">
    <property type="term" value="F:kinetochore binding"/>
    <property type="evidence" value="ECO:0007669"/>
    <property type="project" value="TreeGrafter"/>
</dbReference>
<dbReference type="GO" id="GO:0040001">
    <property type="term" value="P:establishment of mitotic spindle localization"/>
    <property type="evidence" value="ECO:0007669"/>
    <property type="project" value="TreeGrafter"/>
</dbReference>
<feature type="compositionally biased region" description="Low complexity" evidence="21">
    <location>
        <begin position="591"/>
        <end position="613"/>
    </location>
</feature>
<dbReference type="GO" id="GO:0007026">
    <property type="term" value="P:negative regulation of microtubule depolymerization"/>
    <property type="evidence" value="ECO:0007669"/>
    <property type="project" value="UniProtKB-ARBA"/>
</dbReference>
<evidence type="ECO:0000256" key="18">
    <source>
        <dbReference type="ARBA" id="ARBA00071710"/>
    </source>
</evidence>
<dbReference type="FunFam" id="1.25.10.10:FF:000005">
    <property type="entry name" value="CLIP-associating protein 1 isoform 2"/>
    <property type="match status" value="1"/>
</dbReference>
<evidence type="ECO:0000256" key="10">
    <source>
        <dbReference type="ARBA" id="ARBA00022737"/>
    </source>
</evidence>
<dbReference type="GO" id="GO:0007020">
    <property type="term" value="P:microtubule nucleation"/>
    <property type="evidence" value="ECO:0007669"/>
    <property type="project" value="UniProtKB-ARBA"/>
</dbReference>
<feature type="compositionally biased region" description="Low complexity" evidence="21">
    <location>
        <begin position="533"/>
        <end position="552"/>
    </location>
</feature>
<evidence type="ECO:0000313" key="24">
    <source>
        <dbReference type="Proteomes" id="UP000694394"/>
    </source>
</evidence>
<name>A0A8C5V7S6_MICMU</name>
<evidence type="ECO:0000256" key="8">
    <source>
        <dbReference type="ARBA" id="ARBA00022618"/>
    </source>
</evidence>
<dbReference type="GO" id="GO:0090091">
    <property type="term" value="P:positive regulation of extracellular matrix disassembly"/>
    <property type="evidence" value="ECO:0007669"/>
    <property type="project" value="UniProtKB-ARBA"/>
</dbReference>
<dbReference type="EMBL" id="ABDC03011424">
    <property type="status" value="NOT_ANNOTATED_CDS"/>
    <property type="molecule type" value="Genomic_DNA"/>
</dbReference>
<feature type="domain" description="TOG" evidence="22">
    <location>
        <begin position="1"/>
        <end position="232"/>
    </location>
</feature>
<feature type="compositionally biased region" description="Polar residues" evidence="21">
    <location>
        <begin position="638"/>
        <end position="652"/>
    </location>
</feature>
<comment type="subcellular location">
    <subcellularLocation>
        <location evidence="4">Chromosome</location>
        <location evidence="4">Centromere</location>
        <location evidence="4">Kinetochore</location>
    </subcellularLocation>
    <subcellularLocation>
        <location evidence="2">Cytoplasm</location>
        <location evidence="2">Cytoskeleton</location>
        <location evidence="2">Microtubule organizing center</location>
        <location evidence="2">Centrosome</location>
    </subcellularLocation>
    <subcellularLocation>
        <location evidence="1">Cytoplasm</location>
        <location evidence="1">Cytoskeleton</location>
        <location evidence="1">Spindle</location>
    </subcellularLocation>
    <subcellularLocation>
        <location evidence="3">Golgi apparatus</location>
        <location evidence="3">trans-Golgi network</location>
    </subcellularLocation>
</comment>
<evidence type="ECO:0000256" key="7">
    <source>
        <dbReference type="ARBA" id="ARBA00022490"/>
    </source>
</evidence>
<dbReference type="GO" id="GO:0051301">
    <property type="term" value="P:cell division"/>
    <property type="evidence" value="ECO:0007669"/>
    <property type="project" value="UniProtKB-KW"/>
</dbReference>
<keyword evidence="13" id="KW-0333">Golgi apparatus</keyword>
<dbReference type="SMART" id="SM01349">
    <property type="entry name" value="TOG"/>
    <property type="match status" value="4"/>
</dbReference>
<evidence type="ECO:0000256" key="16">
    <source>
        <dbReference type="ARBA" id="ARBA00023328"/>
    </source>
</evidence>
<dbReference type="GO" id="GO:1903690">
    <property type="term" value="P:negative regulation of wound healing, spreading of epidermal cells"/>
    <property type="evidence" value="ECO:0007669"/>
    <property type="project" value="UniProtKB-ARBA"/>
</dbReference>
<dbReference type="Proteomes" id="UP000694394">
    <property type="component" value="Chromosome 8"/>
</dbReference>
<dbReference type="GO" id="GO:0051010">
    <property type="term" value="F:microtubule plus-end binding"/>
    <property type="evidence" value="ECO:0007669"/>
    <property type="project" value="UniProtKB-ARBA"/>
</dbReference>
<evidence type="ECO:0000256" key="14">
    <source>
        <dbReference type="ARBA" id="ARBA00023212"/>
    </source>
</evidence>
<reference evidence="23" key="1">
    <citation type="submission" date="2016-12" db="EMBL/GenBank/DDBJ databases">
        <title>Mouse lemur reference genome and diversity panel.</title>
        <authorList>
            <person name="Harris R."/>
            <person name="Larsen P."/>
            <person name="Liu Y."/>
            <person name="Hughes D.S."/>
            <person name="Murali S."/>
            <person name="Raveendran M."/>
            <person name="Korchina V."/>
            <person name="Wang M."/>
            <person name="Jhangiani S."/>
            <person name="Bandaranaike D."/>
            <person name="Bellair M."/>
            <person name="Blankenburg K."/>
            <person name="Chao H."/>
            <person name="Dahdouli M."/>
            <person name="Dinh H."/>
            <person name="Doddapaneni H."/>
            <person name="English A."/>
            <person name="Firestine M."/>
            <person name="Gnanaolivu R."/>
            <person name="Gross S."/>
            <person name="Hernandez B."/>
            <person name="Javaid M."/>
            <person name="Jayaseelan J."/>
            <person name="Jones J."/>
            <person name="Khan Z."/>
            <person name="Kovar C."/>
            <person name="Kurapati P."/>
            <person name="Le B."/>
            <person name="Lee S."/>
            <person name="Li M."/>
            <person name="Mathew T."/>
            <person name="Narasimhan A."/>
            <person name="Ngo D."/>
            <person name="Nguyen L."/>
            <person name="Okwuonu G."/>
            <person name="Ongeri F."/>
            <person name="Osuji N."/>
            <person name="Pu L.-L."/>
            <person name="Puazo M."/>
            <person name="Quiroz J."/>
            <person name="Raj R."/>
            <person name="Rajbhandari K."/>
            <person name="Reid J.G."/>
            <person name="Santibanez J."/>
            <person name="Sexton D."/>
            <person name="Skinner E."/>
            <person name="Vee V."/>
            <person name="Weissenberger G."/>
            <person name="Wu Y."/>
            <person name="Xin Y."/>
            <person name="Han Y."/>
            <person name="Campbell C."/>
            <person name="Brown A."/>
            <person name="Sullivan B."/>
            <person name="Shelton J."/>
            <person name="Brown S."/>
            <person name="Dudchenko O."/>
            <person name="Machol I."/>
            <person name="Durand N."/>
            <person name="Shamim M."/>
            <person name="Lieberman A."/>
            <person name="Muzny D.M."/>
            <person name="Richards S."/>
            <person name="Yoder A."/>
            <person name="Worley K.C."/>
            <person name="Rogers J."/>
            <person name="Gibbs R.A."/>
        </authorList>
    </citation>
    <scope>NUCLEOTIDE SEQUENCE [LARGE SCALE GENOMIC DNA]</scope>
</reference>
<dbReference type="GO" id="GO:0030981">
    <property type="term" value="C:cortical microtubule cytoskeleton"/>
    <property type="evidence" value="ECO:0007669"/>
    <property type="project" value="UniProtKB-ARBA"/>
</dbReference>
<evidence type="ECO:0000256" key="6">
    <source>
        <dbReference type="ARBA" id="ARBA00022454"/>
    </source>
</evidence>
<feature type="region of interest" description="Disordered" evidence="21">
    <location>
        <begin position="228"/>
        <end position="278"/>
    </location>
</feature>
<comment type="similarity">
    <text evidence="5">Belongs to the CLASP family.</text>
</comment>
<protein>
    <recommendedName>
        <fullName evidence="18">CLIP-associating protein 1</fullName>
    </recommendedName>
    <alternativeName>
        <fullName evidence="19">Cytoplasmic linker-associated protein 1</fullName>
    </alternativeName>
</protein>
<gene>
    <name evidence="23" type="primary">CLASP1</name>
</gene>
<accession>A0A8C5V7S6</accession>
<feature type="domain" description="TOG" evidence="22">
    <location>
        <begin position="304"/>
        <end position="536"/>
    </location>
</feature>
<feature type="compositionally biased region" description="Polar residues" evidence="21">
    <location>
        <begin position="718"/>
        <end position="727"/>
    </location>
</feature>
<keyword evidence="24" id="KW-1185">Reference proteome</keyword>
<dbReference type="SUPFAM" id="SSF48371">
    <property type="entry name" value="ARM repeat"/>
    <property type="match status" value="2"/>
</dbReference>
<dbReference type="GO" id="GO:0005813">
    <property type="term" value="C:centrosome"/>
    <property type="evidence" value="ECO:0007669"/>
    <property type="project" value="UniProtKB-SubCell"/>
</dbReference>
<dbReference type="InterPro" id="IPR024395">
    <property type="entry name" value="CLASP_N_dom"/>
</dbReference>
<feature type="repeat" description="HEAT" evidence="20">
    <location>
        <begin position="168"/>
        <end position="206"/>
    </location>
</feature>
<dbReference type="InterPro" id="IPR057546">
    <property type="entry name" value="HEAT_GCN1"/>
</dbReference>
<feature type="compositionally biased region" description="Low complexity" evidence="21">
    <location>
        <begin position="667"/>
        <end position="689"/>
    </location>
</feature>
<feature type="region of interest" description="Disordered" evidence="21">
    <location>
        <begin position="821"/>
        <end position="841"/>
    </location>
</feature>
<dbReference type="PANTHER" id="PTHR21567">
    <property type="entry name" value="CLASP"/>
    <property type="match status" value="1"/>
</dbReference>
<dbReference type="GO" id="GO:0005794">
    <property type="term" value="C:Golgi apparatus"/>
    <property type="evidence" value="ECO:0007669"/>
    <property type="project" value="UniProtKB-SubCell"/>
</dbReference>
<feature type="domain" description="TOG" evidence="22">
    <location>
        <begin position="1290"/>
        <end position="1531"/>
    </location>
</feature>
<keyword evidence="15" id="KW-0131">Cell cycle</keyword>
<sequence length="1555" mass="171030">MEPRMESCLAQVLQKDVGKRLQVGQELIDYFSDKQKSADLEHDQTMLDKLVDGLATSWVNSSNYKVVLLGMDILSALVTRLQDRFKAQIGTVLPSLIDRLGDAKDSVREQDQTLLLKIMDQAANPQYVWDRMLGGFKHKNFRTREGICLCLIATLNASGAHTLTLSKIVPHICNLLGDPNSQVRDAAINSLVEIYRHVGERVRADLSKKGLPQSRLVVVLRSDKNFDDEDSVDGNRPSSASSTSSKAPPSSRRNVGMGTTRRLGSSTLGSKSSAGKEGAGAVDEEDFIKAFDDVPVVQIYSSRDLEESINKIREILSDDKHDWEQRVNALKKIRSLLLAGAAEYDNFFQHLRLLDGAFKLSAKDLRSQVVREACITLGHLSSVLGNKFDHGAEAIMPTIFNLIPNSAKIMATSGVVAVRLIIRHTHIPRLIPVITSNCTSKSVAVRRRCFEFLDLLLQEWQTHSLERHISVLAETIKKGIHDADSEARIEARKCYWGFHSHFSREAEHLYHTLESSYQKALQSHLKNSDSIVSLPQSDRSSSSSQESLNRPLSAKRSPTGSTTSRASTVSTKSVSTTGSLQRSRSDIDVNAAASAKSKVSSSSGGTPFSSAAALPPGSYASLDGTTTKAEGRIRTRRQSSGSATNVSSTPSDNRGRSRAKVVSQSQRSRSANPAGAGSRSSSPGKLLGSSYGGLAGGSSRGPPVTPSSEKRSKIPRSQGCSRETSPNRIGLARSSRIPRPSMSQGCSRDTSRESSRDTSPARGFPPLDRFGLGQPGRIPGSVNAMRVLSTSTDLEAAVADALLLGDSRSKKKPVRRRYEPYGMYSDDDANSDASSVCSERSYGSRNGGIPHYLRQTEDVAEVLNHCASSNWSERKEGLLGLQNLLKSQRTLSRVELKRLCEIFTRMFADPHSKVFSMFLETLVDFIIIHKDDLQDWLFVLLTQLLKKMGADLLGSVQAKVQKALDVTRDSFPFDQQFNILMRFIVDQTQTPNLKVKVAILKYIESLARQMDPTDFVNSSETRLAVSRIITWTTEPKSSDVRKAAQIVLISLFELNTPEFTMLLGALPKTFQDGATKLLHNHLKNSSNTSVGSPSNTIGRTPSRHTSSRTSPLTSPTNCSHGGLSPSRLWGWSADGLSKHPPPFSQPNSIPTAPSHKTLRRSYSPSMLDYDTENLNSEEIYSSLRGVTEAIEKFSFRSQEDLNEPIKRDGKKDCDIVSRDGGAASPATEGRGGNEVEGGRTALDNKTSLLNTQPPRAFPGPRARDYNPYPYSDTINTYDKTALKEAVFDDDMEQLRDVPIDHSDLVADLLKELSNHNERVEERKGALLELLKITREDSLGVWEEHFKTILLLLLETLGDKDYSIRALALRVLREILRNQPARFKNYAELTIMKTLEAHKDSHKEVVRAAEEAASTLASSIHPEQCIKVLCPIIQTADYPINLAAIKMQTKVVERIAKESLLQLLADIIPGLLQGYDNTESSVRKASVFCLVAIYSVIGEDLKPHLAQLTGSKDSHPPNLPKGAQRSDSRSQASHSLCCLSCSLKSVLESREGLLAH</sequence>
<dbReference type="GO" id="GO:0007030">
    <property type="term" value="P:Golgi organization"/>
    <property type="evidence" value="ECO:0007669"/>
    <property type="project" value="UniProtKB-ARBA"/>
</dbReference>
<evidence type="ECO:0000256" key="4">
    <source>
        <dbReference type="ARBA" id="ARBA00004629"/>
    </source>
</evidence>
<dbReference type="PROSITE" id="PS50077">
    <property type="entry name" value="HEAT_REPEAT"/>
    <property type="match status" value="1"/>
</dbReference>
<dbReference type="GO" id="GO:0010458">
    <property type="term" value="P:exit from mitosis"/>
    <property type="evidence" value="ECO:0007669"/>
    <property type="project" value="UniProtKB-ARBA"/>
</dbReference>
<evidence type="ECO:0000256" key="2">
    <source>
        <dbReference type="ARBA" id="ARBA00004300"/>
    </source>
</evidence>
<feature type="region of interest" description="Disordered" evidence="21">
    <location>
        <begin position="528"/>
        <end position="776"/>
    </location>
</feature>